<dbReference type="RefSeq" id="WP_262840724.1">
    <property type="nucleotide sequence ID" value="NZ_JANZYP010000002.1"/>
</dbReference>
<feature type="domain" description="SchA/CurD-like" evidence="1">
    <location>
        <begin position="1"/>
        <end position="119"/>
    </location>
</feature>
<evidence type="ECO:0000259" key="1">
    <source>
        <dbReference type="Pfam" id="PF04486"/>
    </source>
</evidence>
<evidence type="ECO:0000313" key="2">
    <source>
        <dbReference type="EMBL" id="MFC4587951.1"/>
    </source>
</evidence>
<protein>
    <submittedName>
        <fullName evidence="2">SchA/CurD-like domain-containing protein</fullName>
    </submittedName>
</protein>
<sequence length="252" mass="28415">MAFAAITYRVKPGYEKEIAEIFDPANFKRADTPNVRNDQGGQSARILGTGLFIQDDIMVRAIQYDGELEDVARHMASQRGVREAEERIAPYLAEERDTSSVEGFLSYFRKSTMLCVQQRTIQDVPGAQLAALRYRVKPGFEQEIAKVFSEVQAEARPALRDQAGQEVGLIVAVALFVKDESMIRVVQYDGELDDVARYMAARGGRPDMELKLAPYMDEDRHVETREDFLAQFKKNTMRRISMLSAANRPPAG</sequence>
<reference evidence="3" key="1">
    <citation type="journal article" date="2019" name="Int. J. Syst. Evol. Microbiol.">
        <title>The Global Catalogue of Microorganisms (GCM) 10K type strain sequencing project: providing services to taxonomists for standard genome sequencing and annotation.</title>
        <authorList>
            <consortium name="The Broad Institute Genomics Platform"/>
            <consortium name="The Broad Institute Genome Sequencing Center for Infectious Disease"/>
            <person name="Wu L."/>
            <person name="Ma J."/>
        </authorList>
    </citation>
    <scope>NUCLEOTIDE SEQUENCE [LARGE SCALE GENOMIC DNA]</scope>
    <source>
        <strain evidence="3">CCUG 49560</strain>
    </source>
</reference>
<dbReference type="Pfam" id="PF04486">
    <property type="entry name" value="SchA_CurD"/>
    <property type="match status" value="2"/>
</dbReference>
<keyword evidence="3" id="KW-1185">Reference proteome</keyword>
<dbReference type="EMBL" id="JBHSFN010000010">
    <property type="protein sequence ID" value="MFC4587951.1"/>
    <property type="molecule type" value="Genomic_DNA"/>
</dbReference>
<feature type="domain" description="SchA/CurD-like" evidence="1">
    <location>
        <begin position="129"/>
        <end position="244"/>
    </location>
</feature>
<accession>A0ABV9EEI0</accession>
<dbReference type="InterPro" id="IPR007575">
    <property type="entry name" value="SchA_CurD-like"/>
</dbReference>
<evidence type="ECO:0000313" key="3">
    <source>
        <dbReference type="Proteomes" id="UP001595891"/>
    </source>
</evidence>
<dbReference type="Proteomes" id="UP001595891">
    <property type="component" value="Unassembled WGS sequence"/>
</dbReference>
<comment type="caution">
    <text evidence="2">The sequence shown here is derived from an EMBL/GenBank/DDBJ whole genome shotgun (WGS) entry which is preliminary data.</text>
</comment>
<gene>
    <name evidence="2" type="ORF">ACFO8L_17805</name>
</gene>
<proteinExistence type="predicted"/>
<name>A0ABV9EEI0_9ACTN</name>
<organism evidence="2 3">
    <name type="scientific">Sphaerisporangium corydalis</name>
    <dbReference type="NCBI Taxonomy" id="1441875"/>
    <lineage>
        <taxon>Bacteria</taxon>
        <taxon>Bacillati</taxon>
        <taxon>Actinomycetota</taxon>
        <taxon>Actinomycetes</taxon>
        <taxon>Streptosporangiales</taxon>
        <taxon>Streptosporangiaceae</taxon>
        <taxon>Sphaerisporangium</taxon>
    </lineage>
</organism>